<organism evidence="3 4">
    <name type="scientific">Flavobacterium chungangensis</name>
    <dbReference type="NCBI Taxonomy" id="2708132"/>
    <lineage>
        <taxon>Bacteria</taxon>
        <taxon>Pseudomonadati</taxon>
        <taxon>Bacteroidota</taxon>
        <taxon>Flavobacteriia</taxon>
        <taxon>Flavobacteriales</taxon>
        <taxon>Flavobacteriaceae</taxon>
        <taxon>Flavobacterium</taxon>
    </lineage>
</organism>
<dbReference type="PANTHER" id="PTHR36966">
    <property type="entry name" value="REP-ASSOCIATED TYROSINE TRANSPOSASE"/>
    <property type="match status" value="1"/>
</dbReference>
<dbReference type="InterPro" id="IPR052715">
    <property type="entry name" value="RAYT_transposase"/>
</dbReference>
<evidence type="ECO:0000256" key="1">
    <source>
        <dbReference type="SAM" id="MobiDB-lite"/>
    </source>
</evidence>
<reference evidence="4" key="1">
    <citation type="journal article" date="2019" name="Int. J. Syst. Evol. Microbiol.">
        <title>The Global Catalogue of Microorganisms (GCM) 10K type strain sequencing project: providing services to taxonomists for standard genome sequencing and annotation.</title>
        <authorList>
            <consortium name="The Broad Institute Genomics Platform"/>
            <consortium name="The Broad Institute Genome Sequencing Center for Infectious Disease"/>
            <person name="Wu L."/>
            <person name="Ma J."/>
        </authorList>
    </citation>
    <scope>NUCLEOTIDE SEQUENCE [LARGE SCALE GENOMIC DNA]</scope>
    <source>
        <strain evidence="4">NBRC 103627</strain>
    </source>
</reference>
<accession>A0ABV8ZK65</accession>
<protein>
    <recommendedName>
        <fullName evidence="2">Transposase IS200-like domain-containing protein</fullName>
    </recommendedName>
</protein>
<feature type="compositionally biased region" description="Low complexity" evidence="1">
    <location>
        <begin position="178"/>
        <end position="191"/>
    </location>
</feature>
<feature type="region of interest" description="Disordered" evidence="1">
    <location>
        <begin position="173"/>
        <end position="194"/>
    </location>
</feature>
<dbReference type="RefSeq" id="WP_379800981.1">
    <property type="nucleotide sequence ID" value="NZ_JBHSFY010000017.1"/>
</dbReference>
<dbReference type="Proteomes" id="UP001596003">
    <property type="component" value="Unassembled WGS sequence"/>
</dbReference>
<comment type="caution">
    <text evidence="3">The sequence shown here is derived from an EMBL/GenBank/DDBJ whole genome shotgun (WGS) entry which is preliminary data.</text>
</comment>
<keyword evidence="4" id="KW-1185">Reference proteome</keyword>
<sequence length="320" mass="36295">MTPLFKEKFKIDSHRLQNWDYSSEAVYFITIVTKDRKCIFGSVEEEKMILNENGKIVENELLKSIKIRKNWFFHNWVIMPNHIHLLIEIQNTDVSINMENTQNIVETHSSAPMSSISTTDISLLTCGRETHSSAPLQSQSNSDFLSETHIVETHRSASPSSISTTDISLSTYGRETHSSAPLQSQSDSDSLSETHIVETHCSASTSSISTTENKISDISLSTYGRETHSSAPLQSQSDSKNGFDDNQIQNQLLSKLSRKSNSISSFVAIFKSITTKQISGSESIWQANYHDHIVRNYKRFEKIYDYIKNNPRSWETDSLK</sequence>
<proteinExistence type="predicted"/>
<feature type="domain" description="Transposase IS200-like" evidence="2">
    <location>
        <begin position="22"/>
        <end position="310"/>
    </location>
</feature>
<name>A0ABV8ZK65_9FLAO</name>
<dbReference type="SMART" id="SM01321">
    <property type="entry name" value="Y1_Tnp"/>
    <property type="match status" value="1"/>
</dbReference>
<evidence type="ECO:0000313" key="3">
    <source>
        <dbReference type="EMBL" id="MFC4479736.1"/>
    </source>
</evidence>
<dbReference type="InterPro" id="IPR036515">
    <property type="entry name" value="Transposase_17_sf"/>
</dbReference>
<dbReference type="Gene3D" id="3.30.70.1290">
    <property type="entry name" value="Transposase IS200-like"/>
    <property type="match status" value="2"/>
</dbReference>
<feature type="region of interest" description="Disordered" evidence="1">
    <location>
        <begin position="225"/>
        <end position="245"/>
    </location>
</feature>
<dbReference type="EMBL" id="JBHSFY010000017">
    <property type="protein sequence ID" value="MFC4479736.1"/>
    <property type="molecule type" value="Genomic_DNA"/>
</dbReference>
<dbReference type="PANTHER" id="PTHR36966:SF1">
    <property type="entry name" value="REP-ASSOCIATED TYROSINE TRANSPOSASE"/>
    <property type="match status" value="1"/>
</dbReference>
<dbReference type="InterPro" id="IPR002686">
    <property type="entry name" value="Transposase_17"/>
</dbReference>
<evidence type="ECO:0000313" key="4">
    <source>
        <dbReference type="Proteomes" id="UP001596003"/>
    </source>
</evidence>
<gene>
    <name evidence="3" type="ORF">ACFO3N_21860</name>
</gene>
<evidence type="ECO:0000259" key="2">
    <source>
        <dbReference type="SMART" id="SM01321"/>
    </source>
</evidence>
<dbReference type="SUPFAM" id="SSF143422">
    <property type="entry name" value="Transposase IS200-like"/>
    <property type="match status" value="2"/>
</dbReference>